<keyword evidence="2" id="KW-0812">Transmembrane</keyword>
<evidence type="ECO:0000256" key="1">
    <source>
        <dbReference type="ARBA" id="ARBA00022729"/>
    </source>
</evidence>
<feature type="transmembrane region" description="Helical" evidence="2">
    <location>
        <begin position="369"/>
        <end position="395"/>
    </location>
</feature>
<feature type="transmembrane region" description="Helical" evidence="2">
    <location>
        <begin position="818"/>
        <end position="851"/>
    </location>
</feature>
<dbReference type="PANTHER" id="PTHR46580">
    <property type="entry name" value="SENSOR KINASE-RELATED"/>
    <property type="match status" value="1"/>
</dbReference>
<dbReference type="InterPro" id="IPR028994">
    <property type="entry name" value="Integrin_alpha_N"/>
</dbReference>
<keyword evidence="2" id="KW-1133">Transmembrane helix</keyword>
<dbReference type="Proteomes" id="UP000663877">
    <property type="component" value="Unassembled WGS sequence"/>
</dbReference>
<evidence type="ECO:0000313" key="4">
    <source>
        <dbReference type="EMBL" id="CAF1460540.1"/>
    </source>
</evidence>
<evidence type="ECO:0000313" key="6">
    <source>
        <dbReference type="Proteomes" id="UP000663877"/>
    </source>
</evidence>
<organism evidence="3 6">
    <name type="scientific">Adineta steineri</name>
    <dbReference type="NCBI Taxonomy" id="433720"/>
    <lineage>
        <taxon>Eukaryota</taxon>
        <taxon>Metazoa</taxon>
        <taxon>Spiralia</taxon>
        <taxon>Gnathifera</taxon>
        <taxon>Rotifera</taxon>
        <taxon>Eurotatoria</taxon>
        <taxon>Bdelloidea</taxon>
        <taxon>Adinetida</taxon>
        <taxon>Adinetidae</taxon>
        <taxon>Adineta</taxon>
    </lineage>
</organism>
<sequence length="1766" mass="201960">MSILVYCRALFTFLKSYLLELNLMQTGIEDEHVIKNERRSTRLYLLLLIISISILAFYYSTASYTQTIIIKSPTLSRYRTLLSYTSLECDCSTIGIKYNEFLSIEPIYDEFCQSKFVFNDWIDYLQILYEQSWNNSELTDFRRIAFFQFKTLRSFCQLAKETVSNSLELFQQREFVQSKLVFEEQFQAQLNSFIGEFIDSTPKIFLRTLNLIQDMTAQNLLMTGASVSSVLPNILQTTFGDDIIPYSGLTYTFLNGSTCTCSSSTATNCMGPTTVYNDIVSGFQIGCYMLSALLKSTLQPLYNQTWINMISNSSANFEPLNSSMSNSTVETLLSQLFVIQWINTTSYEQYFNNCLPDSCQYSLMEHYSLLNILTLLIGLFGGLSSALMIISPLIVRQIWPFILKLFIRLRTHVTQSASAEPYATSSSGNSPMGLLPQLKKSLQELNLFQKIPPSQDENILQQERHTTRLYLILFFLALTILILFTSITPQSISVTVPSPSFTDFIQLYAKHSDTLRCPCEQTTIKYRQFISSIKPIYHEICLSDFVSADWINLEYNESSSSKLFTHDFRSQAEYHFQLLSTLCRMANQTIEESLQSFFITELVTNDVLSQESFRIQIDLIVKQFKRTMPETFQQTVQLIKANLEINQFITPRNTVFFAYSGETEPNLYLNMRSYNWKEKPGCDNIFLQKQECKCYPFSTNECYLSTVIIDDQMEHIPIPGTIQTWFPLQSLFNSTLECFYDEKCLHNIIRFINSNVSRTNFTPLELPSLPSMSKQFDLIESLANDLFIRSWNNESSYQSYFDECHPRTCQYTYQKRFYHIYMITTIVGSIGGLNIVLRLLTPIIIKFIYYIWMKILRRQRNVTSDDVTENMSVRLKLCRQFRLIRRQFFELDLFPTIPQSENPIIIRRSRRKTRFYLCFLIIALFILVLYTSLQYDTITVVIKSPSVSQYEELLSQYPRTLKCPCNHIAIKYDKFISQIEPQYHQICTSTFVTSKWFETLKGTDMSRVGDSSDFRKIIGVQFEIISKLCSLSKKTLTVALYAFQETDYFTRHVIPRDEFKVSTEALLKQFETTRGHQFMQIIKLIQAVNHGNQLVSVLSSNWKFILRDVDFSSDEISIGSPSLDVLTLSNTYEEDNCSCAVHSNCSYLSNFDFRTSTQSLKETLPGFRFGCLILDALLQSSFSCLYNKTCLELMRTAIYYSRPIPVQLFTYKTSSELNITIETLLGQLFVLQWVHQASYESYFNACAPQQCHYSYSTNFNQIYIITTLIAVFGGLTKGLHIVVSGGAWIIIKILDYRKKKRQVTTDIQQSSIIVIDQDNNNIEMTTVADINQIPVSSTNEETDEYKKQKERAYVVGVSLLLVTMRTTTTTISSTLESTSTITDVCYMNLKNQFQTYATGDDPKQVITGDFNKDFILDLAVTNCGSDSFSVMLGIGNGTFQSQKMYSTGNRTCPTGIATADFNNDTFLDFASFKLHSLLAITLWTVNQIAIFFGIPTNVSFSSVSYAFSYGFSATKSTEIETADLDGDGSFDLVVPNHDSLTSRLPLGIYLNRDNGQRFDSVCGTLCVDWMASTIFVISVVIGDFDYDGKYNDLSLCGSNNQVVTISSINYTQIEYDPRVAYNTVFANPLSLIRGKFNDDNFDDLALVSPESDTLQILLAVKIGKFSQQIYLTNTHPTSVARINFNNDSIDDLVVLHCNGTVAVFLGTKLGLFDQTDILFGTNEESNGQCAQSIKVNDFNRDGRDDLVFVDPETNTVRVRLNLPCTE</sequence>
<keyword evidence="1" id="KW-0732">Signal</keyword>
<dbReference type="OrthoDB" id="9989107at2759"/>
<protein>
    <submittedName>
        <fullName evidence="3">Uncharacterized protein</fullName>
    </submittedName>
</protein>
<reference evidence="3" key="1">
    <citation type="submission" date="2021-02" db="EMBL/GenBank/DDBJ databases">
        <authorList>
            <person name="Nowell W R."/>
        </authorList>
    </citation>
    <scope>NUCLEOTIDE SEQUENCE</scope>
</reference>
<dbReference type="Pfam" id="PF13517">
    <property type="entry name" value="FG-GAP_3"/>
    <property type="match status" value="2"/>
</dbReference>
<proteinExistence type="predicted"/>
<dbReference type="SUPFAM" id="SSF69318">
    <property type="entry name" value="Integrin alpha N-terminal domain"/>
    <property type="match status" value="2"/>
</dbReference>
<feature type="transmembrane region" description="Helical" evidence="2">
    <location>
        <begin position="915"/>
        <end position="933"/>
    </location>
</feature>
<dbReference type="EMBL" id="CAJNOI010000227">
    <property type="protein sequence ID" value="CAF1196714.1"/>
    <property type="molecule type" value="Genomic_DNA"/>
</dbReference>
<feature type="transmembrane region" description="Helical" evidence="2">
    <location>
        <begin position="43"/>
        <end position="61"/>
    </location>
</feature>
<name>A0A814WCE2_9BILA</name>
<dbReference type="InterPro" id="IPR013517">
    <property type="entry name" value="FG-GAP"/>
</dbReference>
<gene>
    <name evidence="3" type="ORF">BJG266_LOCUS26657</name>
    <name evidence="4" type="ORF">QVE165_LOCUS40914</name>
</gene>
<evidence type="ECO:0000256" key="2">
    <source>
        <dbReference type="SAM" id="Phobius"/>
    </source>
</evidence>
<accession>A0A814WCE2</accession>
<evidence type="ECO:0000313" key="3">
    <source>
        <dbReference type="EMBL" id="CAF1196714.1"/>
    </source>
</evidence>
<feature type="transmembrane region" description="Helical" evidence="2">
    <location>
        <begin position="469"/>
        <end position="487"/>
    </location>
</feature>
<dbReference type="Gene3D" id="2.130.10.130">
    <property type="entry name" value="Integrin alpha, N-terminal"/>
    <property type="match status" value="1"/>
</dbReference>
<keyword evidence="5" id="KW-1185">Reference proteome</keyword>
<comment type="caution">
    <text evidence="3">The sequence shown here is derived from an EMBL/GenBank/DDBJ whole genome shotgun (WGS) entry which is preliminary data.</text>
</comment>
<dbReference type="Proteomes" id="UP000663832">
    <property type="component" value="Unassembled WGS sequence"/>
</dbReference>
<dbReference type="Gene3D" id="2.30.30.100">
    <property type="match status" value="1"/>
</dbReference>
<dbReference type="EMBL" id="CAJNOM010000478">
    <property type="protein sequence ID" value="CAF1460540.1"/>
    <property type="molecule type" value="Genomic_DNA"/>
</dbReference>
<keyword evidence="2" id="KW-0472">Membrane</keyword>
<evidence type="ECO:0000313" key="5">
    <source>
        <dbReference type="Proteomes" id="UP000663832"/>
    </source>
</evidence>